<protein>
    <recommendedName>
        <fullName evidence="2">C3H1-type domain-containing protein</fullName>
    </recommendedName>
</protein>
<keyword evidence="4" id="KW-1185">Reference proteome</keyword>
<keyword evidence="1" id="KW-0862">Zinc</keyword>
<dbReference type="InterPro" id="IPR000571">
    <property type="entry name" value="Znf_CCCH"/>
</dbReference>
<accession>A0A9P7W4G4</accession>
<dbReference type="PROSITE" id="PS50103">
    <property type="entry name" value="ZF_C3H1"/>
    <property type="match status" value="1"/>
</dbReference>
<feature type="domain" description="C3H1-type" evidence="2">
    <location>
        <begin position="3"/>
        <end position="35"/>
    </location>
</feature>
<comment type="caution">
    <text evidence="3">The sequence shown here is derived from an EMBL/GenBank/DDBJ whole genome shotgun (WGS) entry which is preliminary data.</text>
</comment>
<dbReference type="AlphaFoldDB" id="A0A9P7W4G4"/>
<evidence type="ECO:0000313" key="3">
    <source>
        <dbReference type="EMBL" id="KAG7452462.1"/>
    </source>
</evidence>
<dbReference type="EMBL" id="MU250523">
    <property type="protein sequence ID" value="KAG7452462.1"/>
    <property type="molecule type" value="Genomic_DNA"/>
</dbReference>
<sequence length="272" mass="31199">MLSMDRIRCSYFSHEGRALGPCPYGTSCKYVHPDHNDWSMAKSFYEPDPQPSPPKRPRLPATAATLRDTELLANPHYIDLDRSSLWPTDHKALPYRPPVPSSEDAYLQHISTLFVQGILRQQAIHECTARRREIQQVSAAFPNRNQTSDIQVLERYKDLDSLERKLGGLMTETLGDLGELMEPATLQIMEAYVDELCKWVKDSRGQVEDVVKYLKGNSDKIRIRERKVKDTSPQVMNNLKTFLQTRIARVEGQIICRTAEIVCRLLLLSRNC</sequence>
<evidence type="ECO:0000259" key="2">
    <source>
        <dbReference type="PROSITE" id="PS50103"/>
    </source>
</evidence>
<dbReference type="GO" id="GO:0008270">
    <property type="term" value="F:zinc ion binding"/>
    <property type="evidence" value="ECO:0007669"/>
    <property type="project" value="UniProtKB-KW"/>
</dbReference>
<reference evidence="3" key="1">
    <citation type="submission" date="2020-11" db="EMBL/GenBank/DDBJ databases">
        <title>Adaptations for nitrogen fixation in a non-lichenized fungal sporocarp promotes dispersal by wood-feeding termites.</title>
        <authorList>
            <consortium name="DOE Joint Genome Institute"/>
            <person name="Koch R.A."/>
            <person name="Yoon G."/>
            <person name="Arayal U."/>
            <person name="Lail K."/>
            <person name="Amirebrahimi M."/>
            <person name="Labutti K."/>
            <person name="Lipzen A."/>
            <person name="Riley R."/>
            <person name="Barry K."/>
            <person name="Henrissat B."/>
            <person name="Grigoriev I.V."/>
            <person name="Herr J.R."/>
            <person name="Aime M.C."/>
        </authorList>
    </citation>
    <scope>NUCLEOTIDE SEQUENCE</scope>
    <source>
        <strain evidence="3">MCA 3950</strain>
    </source>
</reference>
<keyword evidence="1" id="KW-0863">Zinc-finger</keyword>
<dbReference type="OrthoDB" id="2940949at2759"/>
<dbReference type="RefSeq" id="XP_043045962.1">
    <property type="nucleotide sequence ID" value="XM_043180604.1"/>
</dbReference>
<dbReference type="Proteomes" id="UP000812287">
    <property type="component" value="Unassembled WGS sequence"/>
</dbReference>
<keyword evidence="1" id="KW-0479">Metal-binding</keyword>
<name>A0A9P7W4G4_9AGAR</name>
<proteinExistence type="predicted"/>
<organism evidence="3 4">
    <name type="scientific">Guyanagaster necrorhizus</name>
    <dbReference type="NCBI Taxonomy" id="856835"/>
    <lineage>
        <taxon>Eukaryota</taxon>
        <taxon>Fungi</taxon>
        <taxon>Dikarya</taxon>
        <taxon>Basidiomycota</taxon>
        <taxon>Agaricomycotina</taxon>
        <taxon>Agaricomycetes</taxon>
        <taxon>Agaricomycetidae</taxon>
        <taxon>Agaricales</taxon>
        <taxon>Marasmiineae</taxon>
        <taxon>Physalacriaceae</taxon>
        <taxon>Guyanagaster</taxon>
    </lineage>
</organism>
<gene>
    <name evidence="3" type="ORF">BT62DRAFT_3546</name>
</gene>
<evidence type="ECO:0000313" key="4">
    <source>
        <dbReference type="Proteomes" id="UP000812287"/>
    </source>
</evidence>
<dbReference type="GeneID" id="66102900"/>
<feature type="zinc finger region" description="C3H1-type" evidence="1">
    <location>
        <begin position="3"/>
        <end position="35"/>
    </location>
</feature>
<evidence type="ECO:0000256" key="1">
    <source>
        <dbReference type="PROSITE-ProRule" id="PRU00723"/>
    </source>
</evidence>